<feature type="compositionally biased region" description="Polar residues" evidence="1">
    <location>
        <begin position="162"/>
        <end position="177"/>
    </location>
</feature>
<feature type="compositionally biased region" description="Low complexity" evidence="1">
    <location>
        <begin position="323"/>
        <end position="338"/>
    </location>
</feature>
<feature type="compositionally biased region" description="Polar residues" evidence="1">
    <location>
        <begin position="107"/>
        <end position="132"/>
    </location>
</feature>
<dbReference type="Pfam" id="PF02120">
    <property type="entry name" value="Flg_hook"/>
    <property type="match status" value="1"/>
</dbReference>
<keyword evidence="4" id="KW-1185">Reference proteome</keyword>
<keyword evidence="3" id="KW-0966">Cell projection</keyword>
<dbReference type="EMBL" id="SJPX01000001">
    <property type="protein sequence ID" value="TWU57521.1"/>
    <property type="molecule type" value="Genomic_DNA"/>
</dbReference>
<protein>
    <submittedName>
        <fullName evidence="3">Flagellar hook-length control protein FliK</fullName>
    </submittedName>
</protein>
<evidence type="ECO:0000259" key="2">
    <source>
        <dbReference type="Pfam" id="PF02120"/>
    </source>
</evidence>
<gene>
    <name evidence="3" type="ORF">Poly59_04280</name>
</gene>
<organism evidence="3 4">
    <name type="scientific">Rubripirellula reticaptiva</name>
    <dbReference type="NCBI Taxonomy" id="2528013"/>
    <lineage>
        <taxon>Bacteria</taxon>
        <taxon>Pseudomonadati</taxon>
        <taxon>Planctomycetota</taxon>
        <taxon>Planctomycetia</taxon>
        <taxon>Pirellulales</taxon>
        <taxon>Pirellulaceae</taxon>
        <taxon>Rubripirellula</taxon>
    </lineage>
</organism>
<feature type="domain" description="Flagellar hook-length control protein-like C-terminal" evidence="2">
    <location>
        <begin position="399"/>
        <end position="476"/>
    </location>
</feature>
<keyword evidence="3" id="KW-0282">Flagellum</keyword>
<dbReference type="InterPro" id="IPR038610">
    <property type="entry name" value="FliK-like_C_sf"/>
</dbReference>
<feature type="compositionally biased region" description="Polar residues" evidence="1">
    <location>
        <begin position="219"/>
        <end position="228"/>
    </location>
</feature>
<reference evidence="3 4" key="1">
    <citation type="submission" date="2019-02" db="EMBL/GenBank/DDBJ databases">
        <title>Deep-cultivation of Planctomycetes and their phenomic and genomic characterization uncovers novel biology.</title>
        <authorList>
            <person name="Wiegand S."/>
            <person name="Jogler M."/>
            <person name="Boedeker C."/>
            <person name="Pinto D."/>
            <person name="Vollmers J."/>
            <person name="Rivas-Marin E."/>
            <person name="Kohn T."/>
            <person name="Peeters S.H."/>
            <person name="Heuer A."/>
            <person name="Rast P."/>
            <person name="Oberbeckmann S."/>
            <person name="Bunk B."/>
            <person name="Jeske O."/>
            <person name="Meyerdierks A."/>
            <person name="Storesund J.E."/>
            <person name="Kallscheuer N."/>
            <person name="Luecker S."/>
            <person name="Lage O.M."/>
            <person name="Pohl T."/>
            <person name="Merkel B.J."/>
            <person name="Hornburger P."/>
            <person name="Mueller R.-W."/>
            <person name="Bruemmer F."/>
            <person name="Labrenz M."/>
            <person name="Spormann A.M."/>
            <person name="Op Den Camp H."/>
            <person name="Overmann J."/>
            <person name="Amann R."/>
            <person name="Jetten M.S.M."/>
            <person name="Mascher T."/>
            <person name="Medema M.H."/>
            <person name="Devos D.P."/>
            <person name="Kaster A.-K."/>
            <person name="Ovreas L."/>
            <person name="Rohde M."/>
            <person name="Galperin M.Y."/>
            <person name="Jogler C."/>
        </authorList>
    </citation>
    <scope>NUCLEOTIDE SEQUENCE [LARGE SCALE GENOMIC DNA]</scope>
    <source>
        <strain evidence="3 4">Poly59</strain>
    </source>
</reference>
<sequence length="532" mass="54985">MSELESKRASLSTAQPISTAALQKLKSISGNGSVFASADGLVDAFSEVFARMAAATPQATPSASQSSTDSAAASDSKSTSDAESNNVENVENDSDSADAPVEVVAANQGSESLFETVQTNVDRPNSDQGQSNGEEETSDDLSDSVAIAAAVGANQEAVKPNNDPSIGSETEPQSADDQNILHPQKLEKTGKPSDNTGDVAPPIDSVGDDNPAAPRTEPGVTSEQTSTEMMVGGTTDVEADTGDSPRHQRKGHRDNQHATDPSAKVNSNVQTDEQIGKNTGSIAIPESILAESAAANVIGGTTESQSEKLLQSIQQTVTAAAAATATPNATTANGTVPAVRGGGSTDASATFRVDSMTAPAGAKAEAAAKSKAAASSESSNTDILTRIKLIQRVSKAFQHLGPEGGVVRLRLAPAELGTVRVEMRIQQKKVEARVVTNTEAASAALKEHLPELRARLESFGMSVESIEVETDTSFDQNDSSAFTDQESSWGQQPRRSPDRPQRPSRVSPTVSQPVSAPVAVGTAISGGVDVRL</sequence>
<dbReference type="InterPro" id="IPR021136">
    <property type="entry name" value="Flagellar_hook_control-like_C"/>
</dbReference>
<feature type="region of interest" description="Disordered" evidence="1">
    <location>
        <begin position="470"/>
        <end position="518"/>
    </location>
</feature>
<evidence type="ECO:0000313" key="3">
    <source>
        <dbReference type="EMBL" id="TWU57521.1"/>
    </source>
</evidence>
<feature type="compositionally biased region" description="Polar residues" evidence="1">
    <location>
        <begin position="264"/>
        <end position="274"/>
    </location>
</feature>
<feature type="region of interest" description="Disordered" evidence="1">
    <location>
        <begin position="323"/>
        <end position="343"/>
    </location>
</feature>
<evidence type="ECO:0000313" key="4">
    <source>
        <dbReference type="Proteomes" id="UP000317977"/>
    </source>
</evidence>
<feature type="region of interest" description="Disordered" evidence="1">
    <location>
        <begin position="54"/>
        <end position="274"/>
    </location>
</feature>
<proteinExistence type="predicted"/>
<dbReference type="Gene3D" id="3.30.750.140">
    <property type="match status" value="1"/>
</dbReference>
<dbReference type="RefSeq" id="WP_186775965.1">
    <property type="nucleotide sequence ID" value="NZ_SJPX01000001.1"/>
</dbReference>
<accession>A0A5C6FD49</accession>
<feature type="compositionally biased region" description="Polar residues" evidence="1">
    <location>
        <begin position="473"/>
        <end position="490"/>
    </location>
</feature>
<evidence type="ECO:0000256" key="1">
    <source>
        <dbReference type="SAM" id="MobiDB-lite"/>
    </source>
</evidence>
<comment type="caution">
    <text evidence="3">The sequence shown here is derived from an EMBL/GenBank/DDBJ whole genome shotgun (WGS) entry which is preliminary data.</text>
</comment>
<dbReference type="CDD" id="cd17470">
    <property type="entry name" value="T3SS_Flik_C"/>
    <property type="match status" value="1"/>
</dbReference>
<dbReference type="AlphaFoldDB" id="A0A5C6FD49"/>
<dbReference type="Proteomes" id="UP000317977">
    <property type="component" value="Unassembled WGS sequence"/>
</dbReference>
<feature type="compositionally biased region" description="Low complexity" evidence="1">
    <location>
        <begin position="54"/>
        <end position="89"/>
    </location>
</feature>
<feature type="compositionally biased region" description="Acidic residues" evidence="1">
    <location>
        <begin position="133"/>
        <end position="142"/>
    </location>
</feature>
<keyword evidence="3" id="KW-0969">Cilium</keyword>
<name>A0A5C6FD49_9BACT</name>